<protein>
    <submittedName>
        <fullName evidence="8">Polysaccharide biosynthesis protein</fullName>
    </submittedName>
</protein>
<dbReference type="EMBL" id="JEOB01000001">
    <property type="protein sequence ID" value="EXM40874.1"/>
    <property type="molecule type" value="Genomic_DNA"/>
</dbReference>
<proteinExistence type="inferred from homology"/>
<evidence type="ECO:0000256" key="1">
    <source>
        <dbReference type="ARBA" id="ARBA00004651"/>
    </source>
</evidence>
<evidence type="ECO:0000256" key="4">
    <source>
        <dbReference type="ARBA" id="ARBA00022692"/>
    </source>
</evidence>
<comment type="similarity">
    <text evidence="2">Belongs to the polysaccharide synthase family.</text>
</comment>
<evidence type="ECO:0000256" key="5">
    <source>
        <dbReference type="ARBA" id="ARBA00022989"/>
    </source>
</evidence>
<evidence type="ECO:0000256" key="6">
    <source>
        <dbReference type="ARBA" id="ARBA00023136"/>
    </source>
</evidence>
<dbReference type="AlphaFoldDB" id="A0A011UJP1"/>
<evidence type="ECO:0000256" key="3">
    <source>
        <dbReference type="ARBA" id="ARBA00022475"/>
    </source>
</evidence>
<comment type="caution">
    <text evidence="8">The sequence shown here is derived from an EMBL/GenBank/DDBJ whole genome shotgun (WGS) entry which is preliminary data.</text>
</comment>
<dbReference type="OrthoDB" id="9770347at2"/>
<keyword evidence="6 7" id="KW-0472">Membrane</keyword>
<keyword evidence="4 7" id="KW-0812">Transmembrane</keyword>
<dbReference type="Proteomes" id="UP000021369">
    <property type="component" value="Unassembled WGS sequence"/>
</dbReference>
<evidence type="ECO:0000256" key="2">
    <source>
        <dbReference type="ARBA" id="ARBA00007430"/>
    </source>
</evidence>
<feature type="transmembrane region" description="Helical" evidence="7">
    <location>
        <begin position="472"/>
        <end position="490"/>
    </location>
</feature>
<comment type="subcellular location">
    <subcellularLocation>
        <location evidence="1">Cell membrane</location>
        <topology evidence="1">Multi-pass membrane protein</topology>
    </subcellularLocation>
</comment>
<keyword evidence="5 7" id="KW-1133">Transmembrane helix</keyword>
<dbReference type="PATRIC" id="fig|1341156.4.peg.547"/>
<name>A0A011UJP1_RUMAL</name>
<dbReference type="Pfam" id="PF13440">
    <property type="entry name" value="Polysacc_synt_3"/>
    <property type="match status" value="1"/>
</dbReference>
<keyword evidence="9" id="KW-1185">Reference proteome</keyword>
<feature type="transmembrane region" description="Helical" evidence="7">
    <location>
        <begin position="142"/>
        <end position="160"/>
    </location>
</feature>
<evidence type="ECO:0000256" key="7">
    <source>
        <dbReference type="SAM" id="Phobius"/>
    </source>
</evidence>
<evidence type="ECO:0000313" key="8">
    <source>
        <dbReference type="EMBL" id="EXM40874.1"/>
    </source>
</evidence>
<feature type="transmembrane region" description="Helical" evidence="7">
    <location>
        <begin position="205"/>
        <end position="223"/>
    </location>
</feature>
<dbReference type="GO" id="GO:0005886">
    <property type="term" value="C:plasma membrane"/>
    <property type="evidence" value="ECO:0007669"/>
    <property type="project" value="UniProtKB-SubCell"/>
</dbReference>
<organism evidence="8 9">
    <name type="scientific">Ruminococcus albus SY3</name>
    <dbReference type="NCBI Taxonomy" id="1341156"/>
    <lineage>
        <taxon>Bacteria</taxon>
        <taxon>Bacillati</taxon>
        <taxon>Bacillota</taxon>
        <taxon>Clostridia</taxon>
        <taxon>Eubacteriales</taxon>
        <taxon>Oscillospiraceae</taxon>
        <taxon>Ruminococcus</taxon>
    </lineage>
</organism>
<feature type="transmembrane region" description="Helical" evidence="7">
    <location>
        <begin position="391"/>
        <end position="424"/>
    </location>
</feature>
<dbReference type="RefSeq" id="WP_051506322.1">
    <property type="nucleotide sequence ID" value="NZ_JEOB01000001.1"/>
</dbReference>
<reference evidence="8 9" key="1">
    <citation type="submission" date="2013-06" db="EMBL/GenBank/DDBJ databases">
        <title>Rumen cellulosomics: divergent fiber-degrading strategies revealed by comparative genome-wide analysis of six Ruminococcal strains.</title>
        <authorList>
            <person name="Dassa B."/>
            <person name="Borovok I."/>
            <person name="Lamed R."/>
            <person name="Flint H."/>
            <person name="Yeoman C.J."/>
            <person name="White B."/>
            <person name="Bayer E.A."/>
        </authorList>
    </citation>
    <scope>NUCLEOTIDE SEQUENCE [LARGE SCALE GENOMIC DNA]</scope>
    <source>
        <strain evidence="8 9">SY3</strain>
    </source>
</reference>
<feature type="transmembrane region" description="Helical" evidence="7">
    <location>
        <begin position="316"/>
        <end position="338"/>
    </location>
</feature>
<feature type="transmembrane region" description="Helical" evidence="7">
    <location>
        <begin position="71"/>
        <end position="95"/>
    </location>
</feature>
<gene>
    <name evidence="8" type="ORF">RASY3_04165</name>
</gene>
<sequence length="534" mass="59871">MDLKKDKLELELNDRADNSNDQAESPNSQAEKSVVIKSLFFKFLERAGYQGIAFIVQLVLAKILGPKQYGIITLLTVFISISQVFVQSGLNTALIQRKDVKENDYSSIFHVSLFIAVVLYIVLFFTAPFVAAFYDMPQLKNLLRVLALVLIPGAFNSIQNAKVAREMRFKELMYCTIGSVFISGTVGIVMALCGCGVWALVGQQLSSRISVCILLLLIVKWRPKRVLEWDRIKLLFSFGWKLMVSALIDVIYRELQNLVIGKKYTKEELGYCNRGKQFPEIIINNINGSIQGVMLPALSKHNGDNSKIKSMMRRSIVTSSFLIFPVCMGIAVVASPLIHLLLGDKWMPCVPFLQAYCFVYAFWPVHTANLQAINAQGRSDMFLKLEFIKKSYGICILAITVFVFNTPLAIVLGQCCSTLLSCFVNASPNRKLLNYGYKEQMTDILPSLGIATVMGALVYSVTLLHMNDVLTLLLQIPLGVITYVGLAKLFKLECFDYILNMVKKILGKKSISNATLQEIFSARLNKILKRGKRK</sequence>
<dbReference type="CDD" id="cd13127">
    <property type="entry name" value="MATE_tuaB_like"/>
    <property type="match status" value="1"/>
</dbReference>
<evidence type="ECO:0000313" key="9">
    <source>
        <dbReference type="Proteomes" id="UP000021369"/>
    </source>
</evidence>
<feature type="transmembrane region" description="Helical" evidence="7">
    <location>
        <begin position="444"/>
        <end position="466"/>
    </location>
</feature>
<dbReference type="PANTHER" id="PTHR30250">
    <property type="entry name" value="PST FAMILY PREDICTED COLANIC ACID TRANSPORTER"/>
    <property type="match status" value="1"/>
</dbReference>
<dbReference type="PANTHER" id="PTHR30250:SF10">
    <property type="entry name" value="LIPOPOLYSACCHARIDE BIOSYNTHESIS PROTEIN WZXC"/>
    <property type="match status" value="1"/>
</dbReference>
<dbReference type="InterPro" id="IPR050833">
    <property type="entry name" value="Poly_Biosynth_Transport"/>
</dbReference>
<feature type="transmembrane region" description="Helical" evidence="7">
    <location>
        <begin position="172"/>
        <end position="199"/>
    </location>
</feature>
<keyword evidence="3" id="KW-1003">Cell membrane</keyword>
<feature type="transmembrane region" description="Helical" evidence="7">
    <location>
        <begin position="107"/>
        <end position="130"/>
    </location>
</feature>
<accession>A0A011UJP1</accession>